<name>A0A0L6UC36_9BASI</name>
<evidence type="ECO:0000313" key="1">
    <source>
        <dbReference type="EMBL" id="KNZ45817.1"/>
    </source>
</evidence>
<keyword evidence="2" id="KW-1185">Reference proteome</keyword>
<dbReference type="OrthoDB" id="3344688at2759"/>
<gene>
    <name evidence="1" type="ORF">VP01_7786g1</name>
</gene>
<dbReference type="VEuPathDB" id="FungiDB:VP01_7786g1"/>
<protein>
    <submittedName>
        <fullName evidence="1">Uncharacterized protein</fullName>
    </submittedName>
</protein>
<dbReference type="Proteomes" id="UP000037035">
    <property type="component" value="Unassembled WGS sequence"/>
</dbReference>
<dbReference type="AlphaFoldDB" id="A0A0L6UC36"/>
<proteinExistence type="predicted"/>
<evidence type="ECO:0000313" key="2">
    <source>
        <dbReference type="Proteomes" id="UP000037035"/>
    </source>
</evidence>
<comment type="caution">
    <text evidence="1">The sequence shown here is derived from an EMBL/GenBank/DDBJ whole genome shotgun (WGS) entry which is preliminary data.</text>
</comment>
<accession>A0A0L6UC36</accession>
<reference evidence="1 2" key="1">
    <citation type="submission" date="2015-08" db="EMBL/GenBank/DDBJ databases">
        <title>Next Generation Sequencing and Analysis of the Genome of Puccinia sorghi L Schw, the Causal Agent of Maize Common Rust.</title>
        <authorList>
            <person name="Rochi L."/>
            <person name="Burguener G."/>
            <person name="Darino M."/>
            <person name="Turjanski A."/>
            <person name="Kreff E."/>
            <person name="Dieguez M.J."/>
            <person name="Sacco F."/>
        </authorList>
    </citation>
    <scope>NUCLEOTIDE SEQUENCE [LARGE SCALE GENOMIC DNA]</scope>
    <source>
        <strain evidence="1 2">RO10H11247</strain>
    </source>
</reference>
<organism evidence="1 2">
    <name type="scientific">Puccinia sorghi</name>
    <dbReference type="NCBI Taxonomy" id="27349"/>
    <lineage>
        <taxon>Eukaryota</taxon>
        <taxon>Fungi</taxon>
        <taxon>Dikarya</taxon>
        <taxon>Basidiomycota</taxon>
        <taxon>Pucciniomycotina</taxon>
        <taxon>Pucciniomycetes</taxon>
        <taxon>Pucciniales</taxon>
        <taxon>Pucciniaceae</taxon>
        <taxon>Puccinia</taxon>
    </lineage>
</organism>
<dbReference type="EMBL" id="LAVV01013256">
    <property type="protein sequence ID" value="KNZ45817.1"/>
    <property type="molecule type" value="Genomic_DNA"/>
</dbReference>
<sequence>MGAGTGGGAELWYSTHIGEGLSVNTTWADDLKTRLLKSGSISELNALSDGLQQNQWIKFIIEELYNKKLNLTQFNIGNKGLLDKMNHFGSNSKTKHLNTKQNGSETLKTTRKYLLTKSTMRKKNSDTQIHDAQIQTLRSTMLRSTERSLITTSHSTNPSLFIPHFITPSILLPLLPCPTSTTQLDITQLA</sequence>